<keyword evidence="1" id="KW-0812">Transmembrane</keyword>
<evidence type="ECO:0008006" key="4">
    <source>
        <dbReference type="Google" id="ProtNLM"/>
    </source>
</evidence>
<dbReference type="OrthoDB" id="8594755at2"/>
<dbReference type="EMBL" id="FOCW01000001">
    <property type="protein sequence ID" value="SEM98872.1"/>
    <property type="molecule type" value="Genomic_DNA"/>
</dbReference>
<dbReference type="RefSeq" id="WP_143280521.1">
    <property type="nucleotide sequence ID" value="NZ_FOCW01000001.1"/>
</dbReference>
<keyword evidence="1" id="KW-1133">Transmembrane helix</keyword>
<dbReference type="AlphaFoldDB" id="A0A1H8CVG4"/>
<evidence type="ECO:0000313" key="3">
    <source>
        <dbReference type="Proteomes" id="UP000199531"/>
    </source>
</evidence>
<accession>A0A1H8CVG4</accession>
<reference evidence="2 3" key="1">
    <citation type="submission" date="2016-10" db="EMBL/GenBank/DDBJ databases">
        <authorList>
            <person name="de Groot N.N."/>
        </authorList>
    </citation>
    <scope>NUCLEOTIDE SEQUENCE [LARGE SCALE GENOMIC DNA]</scope>
    <source>
        <strain evidence="2 3">DSM 15123</strain>
    </source>
</reference>
<dbReference type="Pfam" id="PF11346">
    <property type="entry name" value="DUF3149"/>
    <property type="match status" value="1"/>
</dbReference>
<feature type="transmembrane region" description="Helical" evidence="1">
    <location>
        <begin position="13"/>
        <end position="35"/>
    </location>
</feature>
<keyword evidence="1" id="KW-0472">Membrane</keyword>
<evidence type="ECO:0000313" key="2">
    <source>
        <dbReference type="EMBL" id="SEM98872.1"/>
    </source>
</evidence>
<dbReference type="InterPro" id="IPR021494">
    <property type="entry name" value="DUF3149"/>
</dbReference>
<keyword evidence="3" id="KW-1185">Reference proteome</keyword>
<proteinExistence type="predicted"/>
<protein>
    <recommendedName>
        <fullName evidence="4">DUF3149 domain-containing protein</fullName>
    </recommendedName>
</protein>
<sequence length="55" mass="6362">MDVLMRELFATDIGLLTLFTIGFIVVMAAWLFFFVRKNVARDEAAHASEERKLRT</sequence>
<dbReference type="STRING" id="1121117.SAMN02745977_00065"/>
<name>A0A1H8CVG4_9BURK</name>
<evidence type="ECO:0000256" key="1">
    <source>
        <dbReference type="SAM" id="Phobius"/>
    </source>
</evidence>
<gene>
    <name evidence="2" type="ORF">SAMN02745977_00065</name>
</gene>
<organism evidence="2 3">
    <name type="scientific">Brachymonas denitrificans DSM 15123</name>
    <dbReference type="NCBI Taxonomy" id="1121117"/>
    <lineage>
        <taxon>Bacteria</taxon>
        <taxon>Pseudomonadati</taxon>
        <taxon>Pseudomonadota</taxon>
        <taxon>Betaproteobacteria</taxon>
        <taxon>Burkholderiales</taxon>
        <taxon>Comamonadaceae</taxon>
        <taxon>Brachymonas</taxon>
    </lineage>
</organism>
<dbReference type="Proteomes" id="UP000199531">
    <property type="component" value="Unassembled WGS sequence"/>
</dbReference>